<sequence>MCHMSDTNHSIIEVETLVSEEAETSLRQEALDTPMCLCGTLPPTWAFTGQHAMPCSEHLIPFRI</sequence>
<keyword evidence="2" id="KW-1185">Reference proteome</keyword>
<dbReference type="Proteomes" id="UP000231658">
    <property type="component" value="Unassembled WGS sequence"/>
</dbReference>
<gene>
    <name evidence="1" type="ORF">MTBPR1_50004</name>
</gene>
<dbReference type="AlphaFoldDB" id="A0A1C3RJ13"/>
<accession>A0A1C3RJ13</accession>
<name>A0A1C3RJ13_9PROT</name>
<evidence type="ECO:0000313" key="1">
    <source>
        <dbReference type="EMBL" id="SCA57248.1"/>
    </source>
</evidence>
<dbReference type="EMBL" id="FLYE01000044">
    <property type="protein sequence ID" value="SCA57248.1"/>
    <property type="molecule type" value="Genomic_DNA"/>
</dbReference>
<reference evidence="1 2" key="1">
    <citation type="submission" date="2016-07" db="EMBL/GenBank/DDBJ databases">
        <authorList>
            <person name="Lefevre C.T."/>
        </authorList>
    </citation>
    <scope>NUCLEOTIDE SEQUENCE [LARGE SCALE GENOMIC DNA]</scope>
    <source>
        <strain evidence="1">PR1</strain>
    </source>
</reference>
<protein>
    <submittedName>
        <fullName evidence="1">Uncharacterized protein</fullName>
    </submittedName>
</protein>
<evidence type="ECO:0000313" key="2">
    <source>
        <dbReference type="Proteomes" id="UP000231658"/>
    </source>
</evidence>
<proteinExistence type="predicted"/>
<dbReference type="STRING" id="1867952.MTBPR1_50004"/>
<organism evidence="1 2">
    <name type="scientific">Candidatus Terasakiella magnetica</name>
    <dbReference type="NCBI Taxonomy" id="1867952"/>
    <lineage>
        <taxon>Bacteria</taxon>
        <taxon>Pseudomonadati</taxon>
        <taxon>Pseudomonadota</taxon>
        <taxon>Alphaproteobacteria</taxon>
        <taxon>Rhodospirillales</taxon>
        <taxon>Terasakiellaceae</taxon>
        <taxon>Terasakiella</taxon>
    </lineage>
</organism>